<dbReference type="InterPro" id="IPR050793">
    <property type="entry name" value="CMP-NeuNAc_synthase"/>
</dbReference>
<sequence length="174" mass="19450">MQSLKEKAKSIRLFILDVDGILTTGAIYHGSNGFEMRGFHIHDGLGIKLLQKAGITVAVISGKKSEPVEKRMRELNIQHAYLGHENKLPAYEELKQQLQLKDHEIAYMGDDLPDLPLLKRAGLSITVPGTPEVISQAVDFITKKKPGKGAVREVCDWLLEAQDRYQSVIQSYLV</sequence>
<organism evidence="13 14">
    <name type="scientific">Aquicella siphonis</name>
    <dbReference type="NCBI Taxonomy" id="254247"/>
    <lineage>
        <taxon>Bacteria</taxon>
        <taxon>Pseudomonadati</taxon>
        <taxon>Pseudomonadota</taxon>
        <taxon>Gammaproteobacteria</taxon>
        <taxon>Legionellales</taxon>
        <taxon>Coxiellaceae</taxon>
        <taxon>Aquicella</taxon>
    </lineage>
</organism>
<evidence type="ECO:0000256" key="6">
    <source>
        <dbReference type="ARBA" id="ARBA00020092"/>
    </source>
</evidence>
<evidence type="ECO:0000256" key="9">
    <source>
        <dbReference type="ARBA" id="ARBA00022842"/>
    </source>
</evidence>
<evidence type="ECO:0000256" key="3">
    <source>
        <dbReference type="ARBA" id="ARBA00005893"/>
    </source>
</evidence>
<dbReference type="InterPro" id="IPR010023">
    <property type="entry name" value="KdsC_fam"/>
</dbReference>
<dbReference type="PANTHER" id="PTHR21485">
    <property type="entry name" value="HAD SUPERFAMILY MEMBERS CMAS AND KDSC"/>
    <property type="match status" value="1"/>
</dbReference>
<comment type="function">
    <text evidence="11">Catalyzes the hydrolysis of 3-deoxy-D-manno-octulosonate 8-phosphate (KDO 8-P) to 3-deoxy-D-manno-octulosonate (KDO) and inorganic phosphate.</text>
</comment>
<feature type="binding site" evidence="12">
    <location>
        <position position="110"/>
    </location>
    <ligand>
        <name>Mg(2+)</name>
        <dbReference type="ChEBI" id="CHEBI:18420"/>
    </ligand>
</feature>
<dbReference type="SFLD" id="SFLDS00003">
    <property type="entry name" value="Haloacid_Dehalogenase"/>
    <property type="match status" value="1"/>
</dbReference>
<dbReference type="OrthoDB" id="9805604at2"/>
<dbReference type="GO" id="GO:0008781">
    <property type="term" value="F:N-acylneuraminate cytidylyltransferase activity"/>
    <property type="evidence" value="ECO:0007669"/>
    <property type="project" value="TreeGrafter"/>
</dbReference>
<dbReference type="KEGG" id="asip:AQUSIP_14260"/>
<dbReference type="InterPro" id="IPR006549">
    <property type="entry name" value="HAD-SF_hydro_IIIA"/>
</dbReference>
<evidence type="ECO:0000256" key="7">
    <source>
        <dbReference type="ARBA" id="ARBA00022723"/>
    </source>
</evidence>
<name>A0A5E4PID9_9COXI</name>
<evidence type="ECO:0000313" key="14">
    <source>
        <dbReference type="Proteomes" id="UP000324194"/>
    </source>
</evidence>
<feature type="binding site" evidence="12">
    <location>
        <position position="19"/>
    </location>
    <ligand>
        <name>substrate</name>
    </ligand>
</feature>
<evidence type="ECO:0000313" key="13">
    <source>
        <dbReference type="EMBL" id="VVC76121.1"/>
    </source>
</evidence>
<comment type="similarity">
    <text evidence="3 11">Belongs to the KdsC family.</text>
</comment>
<dbReference type="RefSeq" id="WP_148339367.1">
    <property type="nucleotide sequence ID" value="NZ_LR699119.1"/>
</dbReference>
<accession>A0A5E4PID9</accession>
<dbReference type="AlphaFoldDB" id="A0A5E4PID9"/>
<comment type="subunit">
    <text evidence="4 11">Homotetramer.</text>
</comment>
<evidence type="ECO:0000256" key="12">
    <source>
        <dbReference type="PIRSR" id="PIRSR006118-2"/>
    </source>
</evidence>
<evidence type="ECO:0000256" key="1">
    <source>
        <dbReference type="ARBA" id="ARBA00000898"/>
    </source>
</evidence>
<dbReference type="Proteomes" id="UP000324194">
    <property type="component" value="Chromosome 1"/>
</dbReference>
<keyword evidence="14" id="KW-1185">Reference proteome</keyword>
<dbReference type="SUPFAM" id="SSF56784">
    <property type="entry name" value="HAD-like"/>
    <property type="match status" value="1"/>
</dbReference>
<reference evidence="13 14" key="1">
    <citation type="submission" date="2019-08" db="EMBL/GenBank/DDBJ databases">
        <authorList>
            <person name="Guy L."/>
        </authorList>
    </citation>
    <scope>NUCLEOTIDE SEQUENCE [LARGE SCALE GENOMIC DNA]</scope>
    <source>
        <strain evidence="13 14">SGT-108</strain>
    </source>
</reference>
<dbReference type="CDD" id="cd01630">
    <property type="entry name" value="HAD_KDO-like"/>
    <property type="match status" value="1"/>
</dbReference>
<dbReference type="GO" id="GO:0019143">
    <property type="term" value="F:3-deoxy-manno-octulosonate-8-phosphatase activity"/>
    <property type="evidence" value="ECO:0007669"/>
    <property type="project" value="UniProtKB-UniRule"/>
</dbReference>
<dbReference type="PANTHER" id="PTHR21485:SF3">
    <property type="entry name" value="N-ACYLNEURAMINATE CYTIDYLYLTRANSFERASE"/>
    <property type="match status" value="1"/>
</dbReference>
<dbReference type="NCBIfam" id="TIGR01670">
    <property type="entry name" value="KdsC-phosphatas"/>
    <property type="match status" value="1"/>
</dbReference>
<keyword evidence="7 11" id="KW-0479">Metal-binding</keyword>
<evidence type="ECO:0000256" key="4">
    <source>
        <dbReference type="ARBA" id="ARBA00011881"/>
    </source>
</evidence>
<dbReference type="GO" id="GO:0009103">
    <property type="term" value="P:lipopolysaccharide biosynthetic process"/>
    <property type="evidence" value="ECO:0007669"/>
    <property type="project" value="UniProtKB-UniRule"/>
</dbReference>
<dbReference type="Gene3D" id="3.40.50.1000">
    <property type="entry name" value="HAD superfamily/HAD-like"/>
    <property type="match status" value="1"/>
</dbReference>
<dbReference type="InterPro" id="IPR023214">
    <property type="entry name" value="HAD_sf"/>
</dbReference>
<evidence type="ECO:0000256" key="5">
    <source>
        <dbReference type="ARBA" id="ARBA00013066"/>
    </source>
</evidence>
<comment type="catalytic activity">
    <reaction evidence="1 11">
        <text>3-deoxy-alpha-D-manno-2-octulosonate-8-phosphate + H2O = 3-deoxy-alpha-D-manno-oct-2-ulosonate + phosphate</text>
        <dbReference type="Rhea" id="RHEA:11500"/>
        <dbReference type="ChEBI" id="CHEBI:15377"/>
        <dbReference type="ChEBI" id="CHEBI:43474"/>
        <dbReference type="ChEBI" id="CHEBI:85985"/>
        <dbReference type="ChEBI" id="CHEBI:85986"/>
        <dbReference type="EC" id="3.1.3.45"/>
    </reaction>
</comment>
<dbReference type="Pfam" id="PF08282">
    <property type="entry name" value="Hydrolase_3"/>
    <property type="match status" value="1"/>
</dbReference>
<dbReference type="InterPro" id="IPR036412">
    <property type="entry name" value="HAD-like_sf"/>
</dbReference>
<dbReference type="SFLD" id="SFLDG01136">
    <property type="entry name" value="C1.6:_Phosphoserine_Phosphatas"/>
    <property type="match status" value="1"/>
</dbReference>
<dbReference type="EMBL" id="LR699119">
    <property type="protein sequence ID" value="VVC76121.1"/>
    <property type="molecule type" value="Genomic_DNA"/>
</dbReference>
<dbReference type="NCBIfam" id="TIGR01662">
    <property type="entry name" value="HAD-SF-IIIA"/>
    <property type="match status" value="1"/>
</dbReference>
<keyword evidence="8 11" id="KW-0378">Hydrolase</keyword>
<dbReference type="FunFam" id="3.40.50.1000:FF:000029">
    <property type="entry name" value="3-deoxy-D-manno-octulosonate 8-phosphate phosphatase KdsC"/>
    <property type="match status" value="1"/>
</dbReference>
<gene>
    <name evidence="13" type="primary">kdsC</name>
    <name evidence="13" type="ORF">AQUSIP_14260</name>
</gene>
<protein>
    <recommendedName>
        <fullName evidence="6 11">3-deoxy-D-manno-octulosonate 8-phosphate phosphatase KdsC</fullName>
        <ecNumber evidence="5 11">3.1.3.45</ecNumber>
    </recommendedName>
    <alternativeName>
        <fullName evidence="10 11">KDO 8-P phosphatase</fullName>
    </alternativeName>
</protein>
<dbReference type="GO" id="GO:0046872">
    <property type="term" value="F:metal ion binding"/>
    <property type="evidence" value="ECO:0007669"/>
    <property type="project" value="UniProtKB-UniRule"/>
</dbReference>
<dbReference type="PIRSF" id="PIRSF006118">
    <property type="entry name" value="KDO8-P_Ptase"/>
    <property type="match status" value="1"/>
</dbReference>
<evidence type="ECO:0000256" key="8">
    <source>
        <dbReference type="ARBA" id="ARBA00022801"/>
    </source>
</evidence>
<evidence type="ECO:0000256" key="11">
    <source>
        <dbReference type="PIRNR" id="PIRNR006118"/>
    </source>
</evidence>
<feature type="binding site" evidence="12">
    <location>
        <position position="17"/>
    </location>
    <ligand>
        <name>Mg(2+)</name>
        <dbReference type="ChEBI" id="CHEBI:18420"/>
    </ligand>
</feature>
<dbReference type="SFLD" id="SFLDG01138">
    <property type="entry name" value="C1.6.2:_Deoxy-d-mannose-octulo"/>
    <property type="match status" value="1"/>
</dbReference>
<keyword evidence="9 11" id="KW-0460">Magnesium</keyword>
<keyword evidence="11" id="KW-0448">Lipopolysaccharide biosynthesis</keyword>
<dbReference type="EC" id="3.1.3.45" evidence="5 11"/>
<proteinExistence type="inferred from homology"/>
<comment type="cofactor">
    <cofactor evidence="2 11 12">
        <name>Mg(2+)</name>
        <dbReference type="ChEBI" id="CHEBI:18420"/>
    </cofactor>
</comment>
<evidence type="ECO:0000256" key="10">
    <source>
        <dbReference type="ARBA" id="ARBA00031051"/>
    </source>
</evidence>
<evidence type="ECO:0000256" key="2">
    <source>
        <dbReference type="ARBA" id="ARBA00001946"/>
    </source>
</evidence>